<dbReference type="Proteomes" id="UP001278500">
    <property type="component" value="Unassembled WGS sequence"/>
</dbReference>
<reference evidence="1" key="1">
    <citation type="journal article" date="2023" name="Mol. Phylogenet. Evol.">
        <title>Genome-scale phylogeny and comparative genomics of the fungal order Sordariales.</title>
        <authorList>
            <person name="Hensen N."/>
            <person name="Bonometti L."/>
            <person name="Westerberg I."/>
            <person name="Brannstrom I.O."/>
            <person name="Guillou S."/>
            <person name="Cros-Aarteil S."/>
            <person name="Calhoun S."/>
            <person name="Haridas S."/>
            <person name="Kuo A."/>
            <person name="Mondo S."/>
            <person name="Pangilinan J."/>
            <person name="Riley R."/>
            <person name="LaButti K."/>
            <person name="Andreopoulos B."/>
            <person name="Lipzen A."/>
            <person name="Chen C."/>
            <person name="Yan M."/>
            <person name="Daum C."/>
            <person name="Ng V."/>
            <person name="Clum A."/>
            <person name="Steindorff A."/>
            <person name="Ohm R.A."/>
            <person name="Martin F."/>
            <person name="Silar P."/>
            <person name="Natvig D.O."/>
            <person name="Lalanne C."/>
            <person name="Gautier V."/>
            <person name="Ament-Velasquez S.L."/>
            <person name="Kruys A."/>
            <person name="Hutchinson M.I."/>
            <person name="Powell A.J."/>
            <person name="Barry K."/>
            <person name="Miller A.N."/>
            <person name="Grigoriev I.V."/>
            <person name="Debuchy R."/>
            <person name="Gladieux P."/>
            <person name="Hiltunen Thoren M."/>
            <person name="Johannesson H."/>
        </authorList>
    </citation>
    <scope>NUCLEOTIDE SEQUENCE</scope>
    <source>
        <strain evidence="1">CBS 560.94</strain>
    </source>
</reference>
<organism evidence="1 2">
    <name type="scientific">Neurospora tetraspora</name>
    <dbReference type="NCBI Taxonomy" id="94610"/>
    <lineage>
        <taxon>Eukaryota</taxon>
        <taxon>Fungi</taxon>
        <taxon>Dikarya</taxon>
        <taxon>Ascomycota</taxon>
        <taxon>Pezizomycotina</taxon>
        <taxon>Sordariomycetes</taxon>
        <taxon>Sordariomycetidae</taxon>
        <taxon>Sordariales</taxon>
        <taxon>Sordariaceae</taxon>
        <taxon>Neurospora</taxon>
    </lineage>
</organism>
<protein>
    <submittedName>
        <fullName evidence="1">Uncharacterized protein</fullName>
    </submittedName>
</protein>
<reference evidence="1" key="2">
    <citation type="submission" date="2023-06" db="EMBL/GenBank/DDBJ databases">
        <authorList>
            <consortium name="Lawrence Berkeley National Laboratory"/>
            <person name="Haridas S."/>
            <person name="Hensen N."/>
            <person name="Bonometti L."/>
            <person name="Westerberg I."/>
            <person name="Brannstrom I.O."/>
            <person name="Guillou S."/>
            <person name="Cros-Aarteil S."/>
            <person name="Calhoun S."/>
            <person name="Kuo A."/>
            <person name="Mondo S."/>
            <person name="Pangilinan J."/>
            <person name="Riley R."/>
            <person name="Labutti K."/>
            <person name="Andreopoulos B."/>
            <person name="Lipzen A."/>
            <person name="Chen C."/>
            <person name="Yanf M."/>
            <person name="Daum C."/>
            <person name="Ng V."/>
            <person name="Clum A."/>
            <person name="Steindorff A."/>
            <person name="Ohm R."/>
            <person name="Martin F."/>
            <person name="Silar P."/>
            <person name="Natvig D."/>
            <person name="Lalanne C."/>
            <person name="Gautier V."/>
            <person name="Ament-Velasquez S.L."/>
            <person name="Kruys A."/>
            <person name="Hutchinson M.I."/>
            <person name="Powell A.J."/>
            <person name="Barry K."/>
            <person name="Miller A.N."/>
            <person name="Grigoriev I.V."/>
            <person name="Debuchy R."/>
            <person name="Gladieux P."/>
            <person name="Thoren M.H."/>
            <person name="Johannesson H."/>
        </authorList>
    </citation>
    <scope>NUCLEOTIDE SEQUENCE</scope>
    <source>
        <strain evidence="1">CBS 560.94</strain>
    </source>
</reference>
<accession>A0AAE0J0D0</accession>
<dbReference type="AlphaFoldDB" id="A0AAE0J0D0"/>
<sequence length="455" mass="53767">MDKLPQEVIDRIARHLFPRAGSNTKQRDSLSAATYATISLLWQRAIEKKAFTLVKIRSPEDDLMLRQIMVRNPHRRECVRFIKYNIDLDRPERVTHFPFARDRYLVSKVRNIIELVNLIRIKDLPICPAVTQLQITYDEDINLRLTRPRRNFYAKPSDIPPVWIAGILPKFPSAENFVWELHEILDQGQQRTQLRTEPEDPLNVAIRTLSQQLDSLQVIGIFTATPDLFTSYKVQAGDKQPYWPRLENLYIESTNWTYNGRWYIKANNLTMLYHINDFLRNSTPEFNSLMVAVSQGMLNMPKLQKLDLSFRFPRFDTGGPIDKYLFEDAHGDYCNSLLFHVIRYRRASSEWLELADCKAAGQTYCNLDLFNCERRHKYGPGKFDVQPIYWRPFPDQAIRNWNTLHRRIKGLTPLLEWRSPYANPELREVEPREGIWPYAEKEKRKRSGLPWWRGV</sequence>
<comment type="caution">
    <text evidence="1">The sequence shown here is derived from an EMBL/GenBank/DDBJ whole genome shotgun (WGS) entry which is preliminary data.</text>
</comment>
<evidence type="ECO:0000313" key="1">
    <source>
        <dbReference type="EMBL" id="KAK3334529.1"/>
    </source>
</evidence>
<dbReference type="RefSeq" id="XP_062676695.1">
    <property type="nucleotide sequence ID" value="XM_062830179.1"/>
</dbReference>
<proteinExistence type="predicted"/>
<name>A0AAE0J0D0_9PEZI</name>
<gene>
    <name evidence="1" type="ORF">B0H65DRAFT_561649</name>
</gene>
<keyword evidence="2" id="KW-1185">Reference proteome</keyword>
<evidence type="ECO:0000313" key="2">
    <source>
        <dbReference type="Proteomes" id="UP001278500"/>
    </source>
</evidence>
<dbReference type="EMBL" id="JAUEPP010000010">
    <property type="protein sequence ID" value="KAK3334529.1"/>
    <property type="molecule type" value="Genomic_DNA"/>
</dbReference>
<dbReference type="GeneID" id="87867333"/>